<sequence>MLSTSHQKQANPKIKCSQLDLAFRKYSSSRSFLTKLEFKCAFIFLTGMKPSKQDIKAIADYISSTQGKQTAEFIVEYPEFEKIMGLYMEQIGNNSGQSSIDEVWKQLNGGKNCQTMNIKEFSEVYDRVMPKIFDREVALEVFQELDADKDGKITFKDFKDAMQFEL</sequence>
<evidence type="ECO:0000256" key="1">
    <source>
        <dbReference type="ARBA" id="ARBA00022837"/>
    </source>
</evidence>
<evidence type="ECO:0000313" key="4">
    <source>
        <dbReference type="Proteomes" id="UP000785679"/>
    </source>
</evidence>
<gene>
    <name evidence="3" type="ORF">FGO68_gene3144</name>
</gene>
<dbReference type="Pfam" id="PF00036">
    <property type="entry name" value="EF-hand_1"/>
    <property type="match status" value="1"/>
</dbReference>
<organism evidence="3 4">
    <name type="scientific">Halteria grandinella</name>
    <dbReference type="NCBI Taxonomy" id="5974"/>
    <lineage>
        <taxon>Eukaryota</taxon>
        <taxon>Sar</taxon>
        <taxon>Alveolata</taxon>
        <taxon>Ciliophora</taxon>
        <taxon>Intramacronucleata</taxon>
        <taxon>Spirotrichea</taxon>
        <taxon>Stichotrichia</taxon>
        <taxon>Sporadotrichida</taxon>
        <taxon>Halteriidae</taxon>
        <taxon>Halteria</taxon>
    </lineage>
</organism>
<comment type="caution">
    <text evidence="3">The sequence shown here is derived from an EMBL/GenBank/DDBJ whole genome shotgun (WGS) entry which is preliminary data.</text>
</comment>
<proteinExistence type="predicted"/>
<dbReference type="InterPro" id="IPR018247">
    <property type="entry name" value="EF_Hand_1_Ca_BS"/>
</dbReference>
<dbReference type="EMBL" id="RRYP01010203">
    <property type="protein sequence ID" value="TNV78537.1"/>
    <property type="molecule type" value="Genomic_DNA"/>
</dbReference>
<protein>
    <recommendedName>
        <fullName evidence="2">EF-hand domain-containing protein</fullName>
    </recommendedName>
</protein>
<feature type="domain" description="EF-hand" evidence="2">
    <location>
        <begin position="133"/>
        <end position="166"/>
    </location>
</feature>
<name>A0A8J8NNF8_HALGN</name>
<dbReference type="InterPro" id="IPR002048">
    <property type="entry name" value="EF_hand_dom"/>
</dbReference>
<dbReference type="PROSITE" id="PS00018">
    <property type="entry name" value="EF_HAND_1"/>
    <property type="match status" value="1"/>
</dbReference>
<keyword evidence="4" id="KW-1185">Reference proteome</keyword>
<dbReference type="AlphaFoldDB" id="A0A8J8NNF8"/>
<dbReference type="GO" id="GO:0005509">
    <property type="term" value="F:calcium ion binding"/>
    <property type="evidence" value="ECO:0007669"/>
    <property type="project" value="InterPro"/>
</dbReference>
<reference evidence="3" key="1">
    <citation type="submission" date="2019-06" db="EMBL/GenBank/DDBJ databases">
        <authorList>
            <person name="Zheng W."/>
        </authorList>
    </citation>
    <scope>NUCLEOTIDE SEQUENCE</scope>
    <source>
        <strain evidence="3">QDHG01</strain>
    </source>
</reference>
<evidence type="ECO:0000259" key="2">
    <source>
        <dbReference type="PROSITE" id="PS50222"/>
    </source>
</evidence>
<dbReference type="InterPro" id="IPR011992">
    <property type="entry name" value="EF-hand-dom_pair"/>
</dbReference>
<dbReference type="SUPFAM" id="SSF47473">
    <property type="entry name" value="EF-hand"/>
    <property type="match status" value="1"/>
</dbReference>
<accession>A0A8J8NNF8</accession>
<dbReference type="Proteomes" id="UP000785679">
    <property type="component" value="Unassembled WGS sequence"/>
</dbReference>
<keyword evidence="1" id="KW-0106">Calcium</keyword>
<dbReference type="PROSITE" id="PS50222">
    <property type="entry name" value="EF_HAND_2"/>
    <property type="match status" value="1"/>
</dbReference>
<dbReference type="OrthoDB" id="26525at2759"/>
<dbReference type="Gene3D" id="1.10.238.10">
    <property type="entry name" value="EF-hand"/>
    <property type="match status" value="1"/>
</dbReference>
<evidence type="ECO:0000313" key="3">
    <source>
        <dbReference type="EMBL" id="TNV78537.1"/>
    </source>
</evidence>